<dbReference type="KEGG" id="adl:AURDEDRAFT_131153"/>
<keyword evidence="1" id="KW-0732">Signal</keyword>
<reference evidence="3" key="1">
    <citation type="journal article" date="2012" name="Science">
        <title>The Paleozoic origin of enzymatic lignin decomposition reconstructed from 31 fungal genomes.</title>
        <authorList>
            <person name="Floudas D."/>
            <person name="Binder M."/>
            <person name="Riley R."/>
            <person name="Barry K."/>
            <person name="Blanchette R.A."/>
            <person name="Henrissat B."/>
            <person name="Martinez A.T."/>
            <person name="Otillar R."/>
            <person name="Spatafora J.W."/>
            <person name="Yadav J.S."/>
            <person name="Aerts A."/>
            <person name="Benoit I."/>
            <person name="Boyd A."/>
            <person name="Carlson A."/>
            <person name="Copeland A."/>
            <person name="Coutinho P.M."/>
            <person name="de Vries R.P."/>
            <person name="Ferreira P."/>
            <person name="Findley K."/>
            <person name="Foster B."/>
            <person name="Gaskell J."/>
            <person name="Glotzer D."/>
            <person name="Gorecki P."/>
            <person name="Heitman J."/>
            <person name="Hesse C."/>
            <person name="Hori C."/>
            <person name="Igarashi K."/>
            <person name="Jurgens J.A."/>
            <person name="Kallen N."/>
            <person name="Kersten P."/>
            <person name="Kohler A."/>
            <person name="Kuees U."/>
            <person name="Kumar T.K.A."/>
            <person name="Kuo A."/>
            <person name="LaButti K."/>
            <person name="Larrondo L.F."/>
            <person name="Lindquist E."/>
            <person name="Ling A."/>
            <person name="Lombard V."/>
            <person name="Lucas S."/>
            <person name="Lundell T."/>
            <person name="Martin R."/>
            <person name="McLaughlin D.J."/>
            <person name="Morgenstern I."/>
            <person name="Morin E."/>
            <person name="Murat C."/>
            <person name="Nagy L.G."/>
            <person name="Nolan M."/>
            <person name="Ohm R.A."/>
            <person name="Patyshakuliyeva A."/>
            <person name="Rokas A."/>
            <person name="Ruiz-Duenas F.J."/>
            <person name="Sabat G."/>
            <person name="Salamov A."/>
            <person name="Samejima M."/>
            <person name="Schmutz J."/>
            <person name="Slot J.C."/>
            <person name="St John F."/>
            <person name="Stenlid J."/>
            <person name="Sun H."/>
            <person name="Sun S."/>
            <person name="Syed K."/>
            <person name="Tsang A."/>
            <person name="Wiebenga A."/>
            <person name="Young D."/>
            <person name="Pisabarro A."/>
            <person name="Eastwood D.C."/>
            <person name="Martin F."/>
            <person name="Cullen D."/>
            <person name="Grigoriev I.V."/>
            <person name="Hibbett D.S."/>
        </authorList>
    </citation>
    <scope>NUCLEOTIDE SEQUENCE [LARGE SCALE GENOMIC DNA]</scope>
    <source>
        <strain evidence="3">TFB10046</strain>
    </source>
</reference>
<protein>
    <submittedName>
        <fullName evidence="2">Uncharacterized protein</fullName>
    </submittedName>
</protein>
<feature type="signal peptide" evidence="1">
    <location>
        <begin position="1"/>
        <end position="23"/>
    </location>
</feature>
<organism evidence="2 3">
    <name type="scientific">Auricularia subglabra (strain TFB-10046 / SS5)</name>
    <name type="common">White-rot fungus</name>
    <name type="synonym">Auricularia delicata (strain TFB10046)</name>
    <dbReference type="NCBI Taxonomy" id="717982"/>
    <lineage>
        <taxon>Eukaryota</taxon>
        <taxon>Fungi</taxon>
        <taxon>Dikarya</taxon>
        <taxon>Basidiomycota</taxon>
        <taxon>Agaricomycotina</taxon>
        <taxon>Agaricomycetes</taxon>
        <taxon>Auriculariales</taxon>
        <taxon>Auriculariaceae</taxon>
        <taxon>Auricularia</taxon>
    </lineage>
</organism>
<keyword evidence="3" id="KW-1185">Reference proteome</keyword>
<dbReference type="Proteomes" id="UP000006514">
    <property type="component" value="Unassembled WGS sequence"/>
</dbReference>
<name>J0D6J1_AURST</name>
<sequence>MSLIARLFLTRGLGSALAPLVAAADASFIDEYVKVLENYASAPSPGNLSEVGVFEANSTLLQWRDLDLETIVPVAMQHSPLPLHYKEVATAAVHFVVSITDDEKTHDQALRAIFTFKAVQGARDELFALIHKSQALEMERENLEARLRACCRSAGLPKNHE</sequence>
<dbReference type="AlphaFoldDB" id="J0D6J1"/>
<gene>
    <name evidence="2" type="ORF">AURDEDRAFT_131153</name>
</gene>
<feature type="chain" id="PRO_5003732560" evidence="1">
    <location>
        <begin position="24"/>
        <end position="161"/>
    </location>
</feature>
<proteinExistence type="predicted"/>
<evidence type="ECO:0000256" key="1">
    <source>
        <dbReference type="SAM" id="SignalP"/>
    </source>
</evidence>
<accession>J0D6J1</accession>
<dbReference type="EMBL" id="JH687944">
    <property type="protein sequence ID" value="EJD34469.1"/>
    <property type="molecule type" value="Genomic_DNA"/>
</dbReference>
<dbReference type="InParanoid" id="J0D6J1"/>
<evidence type="ECO:0000313" key="3">
    <source>
        <dbReference type="Proteomes" id="UP000006514"/>
    </source>
</evidence>
<evidence type="ECO:0000313" key="2">
    <source>
        <dbReference type="EMBL" id="EJD34469.1"/>
    </source>
</evidence>